<evidence type="ECO:0000256" key="2">
    <source>
        <dbReference type="SAM" id="Phobius"/>
    </source>
</evidence>
<dbReference type="Proteomes" id="UP001302126">
    <property type="component" value="Unassembled WGS sequence"/>
</dbReference>
<feature type="compositionally biased region" description="Polar residues" evidence="1">
    <location>
        <begin position="46"/>
        <end position="63"/>
    </location>
</feature>
<dbReference type="EMBL" id="MU864355">
    <property type="protein sequence ID" value="KAK4192362.1"/>
    <property type="molecule type" value="Genomic_DNA"/>
</dbReference>
<dbReference type="AlphaFoldDB" id="A0AAN6X585"/>
<gene>
    <name evidence="3" type="ORF">QBC35DRAFT_247655</name>
</gene>
<feature type="transmembrane region" description="Helical" evidence="2">
    <location>
        <begin position="12"/>
        <end position="33"/>
    </location>
</feature>
<feature type="region of interest" description="Disordered" evidence="1">
    <location>
        <begin position="46"/>
        <end position="66"/>
    </location>
</feature>
<evidence type="ECO:0000256" key="1">
    <source>
        <dbReference type="SAM" id="MobiDB-lite"/>
    </source>
</evidence>
<evidence type="ECO:0000313" key="4">
    <source>
        <dbReference type="Proteomes" id="UP001302126"/>
    </source>
</evidence>
<comment type="caution">
    <text evidence="3">The sequence shown here is derived from an EMBL/GenBank/DDBJ whole genome shotgun (WGS) entry which is preliminary data.</text>
</comment>
<keyword evidence="2" id="KW-0812">Transmembrane</keyword>
<reference evidence="3" key="2">
    <citation type="submission" date="2023-05" db="EMBL/GenBank/DDBJ databases">
        <authorList>
            <consortium name="Lawrence Berkeley National Laboratory"/>
            <person name="Steindorff A."/>
            <person name="Hensen N."/>
            <person name="Bonometti L."/>
            <person name="Westerberg I."/>
            <person name="Brannstrom I.O."/>
            <person name="Guillou S."/>
            <person name="Cros-Aarteil S."/>
            <person name="Calhoun S."/>
            <person name="Haridas S."/>
            <person name="Kuo A."/>
            <person name="Mondo S."/>
            <person name="Pangilinan J."/>
            <person name="Riley R."/>
            <person name="Labutti K."/>
            <person name="Andreopoulos B."/>
            <person name="Lipzen A."/>
            <person name="Chen C."/>
            <person name="Yanf M."/>
            <person name="Daum C."/>
            <person name="Ng V."/>
            <person name="Clum A."/>
            <person name="Ohm R."/>
            <person name="Martin F."/>
            <person name="Silar P."/>
            <person name="Natvig D."/>
            <person name="Lalanne C."/>
            <person name="Gautier V."/>
            <person name="Ament-Velasquez S.L."/>
            <person name="Kruys A."/>
            <person name="Hutchinson M.I."/>
            <person name="Powell A.J."/>
            <person name="Barry K."/>
            <person name="Miller A.N."/>
            <person name="Grigoriev I.V."/>
            <person name="Debuchy R."/>
            <person name="Gladieux P."/>
            <person name="Thoren M.H."/>
            <person name="Johannesson H."/>
        </authorList>
    </citation>
    <scope>NUCLEOTIDE SEQUENCE</scope>
    <source>
        <strain evidence="3">PSN309</strain>
    </source>
</reference>
<sequence>MAVRMTIGRNRSYLSIPTLLLFFVGTSLFRLLFVEWCLDAVDEMSGSANHPSPSATGNQNLSSSHRHQTPYGAYFVFCCRI</sequence>
<keyword evidence="4" id="KW-1185">Reference proteome</keyword>
<protein>
    <submittedName>
        <fullName evidence="3">Uncharacterized protein</fullName>
    </submittedName>
</protein>
<keyword evidence="2" id="KW-1133">Transmembrane helix</keyword>
<organism evidence="3 4">
    <name type="scientific">Podospora australis</name>
    <dbReference type="NCBI Taxonomy" id="1536484"/>
    <lineage>
        <taxon>Eukaryota</taxon>
        <taxon>Fungi</taxon>
        <taxon>Dikarya</taxon>
        <taxon>Ascomycota</taxon>
        <taxon>Pezizomycotina</taxon>
        <taxon>Sordariomycetes</taxon>
        <taxon>Sordariomycetidae</taxon>
        <taxon>Sordariales</taxon>
        <taxon>Podosporaceae</taxon>
        <taxon>Podospora</taxon>
    </lineage>
</organism>
<keyword evidence="2" id="KW-0472">Membrane</keyword>
<name>A0AAN6X585_9PEZI</name>
<reference evidence="3" key="1">
    <citation type="journal article" date="2023" name="Mol. Phylogenet. Evol.">
        <title>Genome-scale phylogeny and comparative genomics of the fungal order Sordariales.</title>
        <authorList>
            <person name="Hensen N."/>
            <person name="Bonometti L."/>
            <person name="Westerberg I."/>
            <person name="Brannstrom I.O."/>
            <person name="Guillou S."/>
            <person name="Cros-Aarteil S."/>
            <person name="Calhoun S."/>
            <person name="Haridas S."/>
            <person name="Kuo A."/>
            <person name="Mondo S."/>
            <person name="Pangilinan J."/>
            <person name="Riley R."/>
            <person name="LaButti K."/>
            <person name="Andreopoulos B."/>
            <person name="Lipzen A."/>
            <person name="Chen C."/>
            <person name="Yan M."/>
            <person name="Daum C."/>
            <person name="Ng V."/>
            <person name="Clum A."/>
            <person name="Steindorff A."/>
            <person name="Ohm R.A."/>
            <person name="Martin F."/>
            <person name="Silar P."/>
            <person name="Natvig D.O."/>
            <person name="Lalanne C."/>
            <person name="Gautier V."/>
            <person name="Ament-Velasquez S.L."/>
            <person name="Kruys A."/>
            <person name="Hutchinson M.I."/>
            <person name="Powell A.J."/>
            <person name="Barry K."/>
            <person name="Miller A.N."/>
            <person name="Grigoriev I.V."/>
            <person name="Debuchy R."/>
            <person name="Gladieux P."/>
            <person name="Hiltunen Thoren M."/>
            <person name="Johannesson H."/>
        </authorList>
    </citation>
    <scope>NUCLEOTIDE SEQUENCE</scope>
    <source>
        <strain evidence="3">PSN309</strain>
    </source>
</reference>
<proteinExistence type="predicted"/>
<evidence type="ECO:0000313" key="3">
    <source>
        <dbReference type="EMBL" id="KAK4192362.1"/>
    </source>
</evidence>
<accession>A0AAN6X585</accession>